<dbReference type="Pfam" id="PF13231">
    <property type="entry name" value="PMT_2"/>
    <property type="match status" value="1"/>
</dbReference>
<keyword evidence="4" id="KW-0808">Transferase</keyword>
<evidence type="ECO:0000256" key="2">
    <source>
        <dbReference type="ARBA" id="ARBA00022475"/>
    </source>
</evidence>
<feature type="transmembrane region" description="Helical" evidence="8">
    <location>
        <begin position="174"/>
        <end position="193"/>
    </location>
</feature>
<feature type="transmembrane region" description="Helical" evidence="8">
    <location>
        <begin position="238"/>
        <end position="258"/>
    </location>
</feature>
<keyword evidence="5 8" id="KW-0812">Transmembrane</keyword>
<dbReference type="InterPro" id="IPR050297">
    <property type="entry name" value="LipidA_mod_glycosyltrf_83"/>
</dbReference>
<keyword evidence="2" id="KW-1003">Cell membrane</keyword>
<evidence type="ECO:0000256" key="3">
    <source>
        <dbReference type="ARBA" id="ARBA00022676"/>
    </source>
</evidence>
<dbReference type="GO" id="GO:0016763">
    <property type="term" value="F:pentosyltransferase activity"/>
    <property type="evidence" value="ECO:0007669"/>
    <property type="project" value="TreeGrafter"/>
</dbReference>
<feature type="transmembrane region" description="Helical" evidence="8">
    <location>
        <begin position="431"/>
        <end position="448"/>
    </location>
</feature>
<keyword evidence="7 8" id="KW-0472">Membrane</keyword>
<evidence type="ECO:0000256" key="6">
    <source>
        <dbReference type="ARBA" id="ARBA00022989"/>
    </source>
</evidence>
<feature type="transmembrane region" description="Helical" evidence="8">
    <location>
        <begin position="397"/>
        <end position="419"/>
    </location>
</feature>
<feature type="transmembrane region" description="Helical" evidence="8">
    <location>
        <begin position="321"/>
        <end position="338"/>
    </location>
</feature>
<feature type="transmembrane region" description="Helical" evidence="8">
    <location>
        <begin position="297"/>
        <end position="315"/>
    </location>
</feature>
<keyword evidence="3" id="KW-0328">Glycosyltransferase</keyword>
<dbReference type="AlphaFoldDB" id="A0A0G1NK23"/>
<dbReference type="Proteomes" id="UP000034107">
    <property type="component" value="Unassembled WGS sequence"/>
</dbReference>
<dbReference type="GO" id="GO:0009103">
    <property type="term" value="P:lipopolysaccharide biosynthetic process"/>
    <property type="evidence" value="ECO:0007669"/>
    <property type="project" value="UniProtKB-ARBA"/>
</dbReference>
<dbReference type="PANTHER" id="PTHR33908">
    <property type="entry name" value="MANNOSYLTRANSFERASE YKCB-RELATED"/>
    <property type="match status" value="1"/>
</dbReference>
<keyword evidence="6 8" id="KW-1133">Transmembrane helix</keyword>
<name>A0A0G1NK23_9BACT</name>
<feature type="transmembrane region" description="Helical" evidence="8">
    <location>
        <begin position="79"/>
        <end position="96"/>
    </location>
</feature>
<feature type="transmembrane region" description="Helical" evidence="8">
    <location>
        <begin position="140"/>
        <end position="162"/>
    </location>
</feature>
<evidence type="ECO:0000256" key="7">
    <source>
        <dbReference type="ARBA" id="ARBA00023136"/>
    </source>
</evidence>
<comment type="subcellular location">
    <subcellularLocation>
        <location evidence="1">Cell membrane</location>
        <topology evidence="1">Multi-pass membrane protein</topology>
    </subcellularLocation>
</comment>
<evidence type="ECO:0000313" key="11">
    <source>
        <dbReference type="Proteomes" id="UP000034107"/>
    </source>
</evidence>
<organism evidence="10 11">
    <name type="scientific">Candidatus Nomurabacteria bacterium GW2011_GWA1_46_11</name>
    <dbReference type="NCBI Taxonomy" id="1618732"/>
    <lineage>
        <taxon>Bacteria</taxon>
        <taxon>Candidatus Nomuraibacteriota</taxon>
    </lineage>
</organism>
<sequence length="460" mass="50998">MPYMKKGIWLTILALVVTLVIAFLLRYQNFASVPLPGQSTDEYSNTWVGLSLIRLGMPVGISGLVGIKNYPTYINPDRILSSTVPGGALAISYPWFDHPPMMGIASGAFAYLSGERNFGDVALLTIRKPVVVLGTVTVGLLFWLAALWFGPVTALIISLLYATSPLIVIGSRMVQAENGLVPVWLLSLILLTLTQKKDRPNLIRWAAFFAGLTVLFKLSGIVAIISGVFIIGRKRRSLIEFLMISLSVAFLFVIYGLAIDTREFMAVFLSNTSRVYGIGLDAIYDLFTSTKITSTKYLTDGWPLVGWLGMIYLAAKKDKSSLFVLICLASYLAIYILFGSASYGWYRIPFMPFLFIAAGYFISEGVTNSNYLVSAIALLIPLGVNLSRLFEINKVPLLILIMRFGILGLMILLLTGLVWPENRIFRNFSRSAVILLLVAAVLTNILYLQKINVDYWYKVN</sequence>
<evidence type="ECO:0000259" key="9">
    <source>
        <dbReference type="Pfam" id="PF13231"/>
    </source>
</evidence>
<feature type="transmembrane region" description="Helical" evidence="8">
    <location>
        <begin position="369"/>
        <end position="390"/>
    </location>
</feature>
<reference evidence="10 11" key="1">
    <citation type="journal article" date="2015" name="Nature">
        <title>rRNA introns, odd ribosomes, and small enigmatic genomes across a large radiation of phyla.</title>
        <authorList>
            <person name="Brown C.T."/>
            <person name="Hug L.A."/>
            <person name="Thomas B.C."/>
            <person name="Sharon I."/>
            <person name="Castelle C.J."/>
            <person name="Singh A."/>
            <person name="Wilkins M.J."/>
            <person name="Williams K.H."/>
            <person name="Banfield J.F."/>
        </authorList>
    </citation>
    <scope>NUCLEOTIDE SEQUENCE [LARGE SCALE GENOMIC DNA]</scope>
</reference>
<feature type="domain" description="Glycosyltransferase RgtA/B/C/D-like" evidence="9">
    <location>
        <begin position="97"/>
        <end position="253"/>
    </location>
</feature>
<feature type="transmembrane region" description="Helical" evidence="8">
    <location>
        <begin position="47"/>
        <end position="67"/>
    </location>
</feature>
<accession>A0A0G1NK23</accession>
<feature type="transmembrane region" description="Helical" evidence="8">
    <location>
        <begin position="205"/>
        <end position="231"/>
    </location>
</feature>
<evidence type="ECO:0000256" key="1">
    <source>
        <dbReference type="ARBA" id="ARBA00004651"/>
    </source>
</evidence>
<dbReference type="PANTHER" id="PTHR33908:SF11">
    <property type="entry name" value="MEMBRANE PROTEIN"/>
    <property type="match status" value="1"/>
</dbReference>
<comment type="caution">
    <text evidence="10">The sequence shown here is derived from an EMBL/GenBank/DDBJ whole genome shotgun (WGS) entry which is preliminary data.</text>
</comment>
<gene>
    <name evidence="10" type="ORF">UX31_C0032G0002</name>
</gene>
<protein>
    <recommendedName>
        <fullName evidence="9">Glycosyltransferase RgtA/B/C/D-like domain-containing protein</fullName>
    </recommendedName>
</protein>
<feature type="transmembrane region" description="Helical" evidence="8">
    <location>
        <begin position="7"/>
        <end position="27"/>
    </location>
</feature>
<evidence type="ECO:0000313" key="10">
    <source>
        <dbReference type="EMBL" id="KKU20677.1"/>
    </source>
</evidence>
<proteinExistence type="predicted"/>
<evidence type="ECO:0000256" key="5">
    <source>
        <dbReference type="ARBA" id="ARBA00022692"/>
    </source>
</evidence>
<dbReference type="EMBL" id="LCLS01000032">
    <property type="protein sequence ID" value="KKU20677.1"/>
    <property type="molecule type" value="Genomic_DNA"/>
</dbReference>
<dbReference type="GO" id="GO:0005886">
    <property type="term" value="C:plasma membrane"/>
    <property type="evidence" value="ECO:0007669"/>
    <property type="project" value="UniProtKB-SubCell"/>
</dbReference>
<evidence type="ECO:0000256" key="8">
    <source>
        <dbReference type="SAM" id="Phobius"/>
    </source>
</evidence>
<dbReference type="InterPro" id="IPR038731">
    <property type="entry name" value="RgtA/B/C-like"/>
</dbReference>
<evidence type="ECO:0000256" key="4">
    <source>
        <dbReference type="ARBA" id="ARBA00022679"/>
    </source>
</evidence>